<keyword evidence="2" id="KW-1185">Reference proteome</keyword>
<feature type="non-terminal residue" evidence="1">
    <location>
        <position position="1"/>
    </location>
</feature>
<dbReference type="GO" id="GO:0016020">
    <property type="term" value="C:membrane"/>
    <property type="evidence" value="ECO:0007669"/>
    <property type="project" value="TreeGrafter"/>
</dbReference>
<sequence>LDGTGLGMSLHHQHLGELFEVRCLHIPVTDCTSFEGLLTFANETLMLECGGATSRPIYLVGECLGGCLALALAAHNPDIDLTLVLVNPATCFSRSHLQPWFPLMDSLSDDLSSILPFKATSILGDLVCMSLVNNGWSPPSVQRTLAKLIPRESLLWKFRMLRSAELYANARLHAVKCNVLLITRVNSISSSGLKRQSLFEWQLSSMPLSYLLVLWGKMILQ</sequence>
<reference evidence="1 2" key="1">
    <citation type="journal article" date="2021" name="Nat. Plants">
        <title>The Taxus genome provides insights into paclitaxel biosynthesis.</title>
        <authorList>
            <person name="Xiong X."/>
            <person name="Gou J."/>
            <person name="Liao Q."/>
            <person name="Li Y."/>
            <person name="Zhou Q."/>
            <person name="Bi G."/>
            <person name="Li C."/>
            <person name="Du R."/>
            <person name="Wang X."/>
            <person name="Sun T."/>
            <person name="Guo L."/>
            <person name="Liang H."/>
            <person name="Lu P."/>
            <person name="Wu Y."/>
            <person name="Zhang Z."/>
            <person name="Ro D.K."/>
            <person name="Shang Y."/>
            <person name="Huang S."/>
            <person name="Yan J."/>
        </authorList>
    </citation>
    <scope>NUCLEOTIDE SEQUENCE [LARGE SCALE GENOMIC DNA]</scope>
    <source>
        <strain evidence="1">Ta-2019</strain>
    </source>
</reference>
<name>A0AA38FNB8_TAXCH</name>
<organism evidence="1 2">
    <name type="scientific">Taxus chinensis</name>
    <name type="common">Chinese yew</name>
    <name type="synonym">Taxus wallichiana var. chinensis</name>
    <dbReference type="NCBI Taxonomy" id="29808"/>
    <lineage>
        <taxon>Eukaryota</taxon>
        <taxon>Viridiplantae</taxon>
        <taxon>Streptophyta</taxon>
        <taxon>Embryophyta</taxon>
        <taxon>Tracheophyta</taxon>
        <taxon>Spermatophyta</taxon>
        <taxon>Pinopsida</taxon>
        <taxon>Pinidae</taxon>
        <taxon>Conifers II</taxon>
        <taxon>Cupressales</taxon>
        <taxon>Taxaceae</taxon>
        <taxon>Taxus</taxon>
    </lineage>
</organism>
<proteinExistence type="predicted"/>
<dbReference type="AlphaFoldDB" id="A0AA38FNB8"/>
<dbReference type="PANTHER" id="PTHR22753">
    <property type="entry name" value="TRANSMEMBRANE PROTEIN 68"/>
    <property type="match status" value="1"/>
</dbReference>
<dbReference type="Proteomes" id="UP000824469">
    <property type="component" value="Unassembled WGS sequence"/>
</dbReference>
<feature type="non-terminal residue" evidence="1">
    <location>
        <position position="221"/>
    </location>
</feature>
<dbReference type="Gene3D" id="3.40.50.1820">
    <property type="entry name" value="alpha/beta hydrolase"/>
    <property type="match status" value="1"/>
</dbReference>
<gene>
    <name evidence="1" type="ORF">KI387_035232</name>
</gene>
<comment type="caution">
    <text evidence="1">The sequence shown here is derived from an EMBL/GenBank/DDBJ whole genome shotgun (WGS) entry which is preliminary data.</text>
</comment>
<dbReference type="EMBL" id="JAHRHJ020000007">
    <property type="protein sequence ID" value="KAH9307321.1"/>
    <property type="molecule type" value="Genomic_DNA"/>
</dbReference>
<dbReference type="SUPFAM" id="SSF53474">
    <property type="entry name" value="alpha/beta-Hydrolases"/>
    <property type="match status" value="1"/>
</dbReference>
<dbReference type="PANTHER" id="PTHR22753:SF14">
    <property type="entry name" value="MONOACYLGLYCEROL_DIACYLGLYCEROL O-ACYLTRANSFERASE"/>
    <property type="match status" value="1"/>
</dbReference>
<evidence type="ECO:0000313" key="2">
    <source>
        <dbReference type="Proteomes" id="UP000824469"/>
    </source>
</evidence>
<evidence type="ECO:0000313" key="1">
    <source>
        <dbReference type="EMBL" id="KAH9307321.1"/>
    </source>
</evidence>
<accession>A0AA38FNB8</accession>
<dbReference type="InterPro" id="IPR029058">
    <property type="entry name" value="AB_hydrolase_fold"/>
</dbReference>
<protein>
    <submittedName>
        <fullName evidence="1">Uncharacterized protein</fullName>
    </submittedName>
</protein>